<name>L8P6V4_STRVR</name>
<accession>L8P6V4</accession>
<organism evidence="1 2">
    <name type="scientific">Streptomyces viridochromogenes Tue57</name>
    <dbReference type="NCBI Taxonomy" id="1160705"/>
    <lineage>
        <taxon>Bacteria</taxon>
        <taxon>Bacillati</taxon>
        <taxon>Actinomycetota</taxon>
        <taxon>Actinomycetes</taxon>
        <taxon>Kitasatosporales</taxon>
        <taxon>Streptomycetaceae</taxon>
        <taxon>Streptomyces</taxon>
    </lineage>
</organism>
<dbReference type="EMBL" id="AMLP01000254">
    <property type="protein sequence ID" value="ELS51027.1"/>
    <property type="molecule type" value="Genomic_DNA"/>
</dbReference>
<sequence length="46" mass="4946">MPAVIVEITRKPEPIVEDPEAVVLVANLEELLKGSLPGCGDDNPYN</sequence>
<evidence type="ECO:0000313" key="1">
    <source>
        <dbReference type="EMBL" id="ELS51027.1"/>
    </source>
</evidence>
<comment type="caution">
    <text evidence="1">The sequence shown here is derived from an EMBL/GenBank/DDBJ whole genome shotgun (WGS) entry which is preliminary data.</text>
</comment>
<gene>
    <name evidence="1" type="ORF">STVIR_8029</name>
</gene>
<evidence type="ECO:0000313" key="2">
    <source>
        <dbReference type="Proteomes" id="UP000011205"/>
    </source>
</evidence>
<dbReference type="PATRIC" id="fig|1160705.3.peg.7938"/>
<protein>
    <submittedName>
        <fullName evidence="1">Uncharacterized protein</fullName>
    </submittedName>
</protein>
<dbReference type="AlphaFoldDB" id="L8P6V4"/>
<proteinExistence type="predicted"/>
<reference evidence="1 2" key="1">
    <citation type="journal article" date="2013" name="Genome Announc.">
        <title>Draft Genome Sequence of Streptomyces viridochromogenes Strain Tu57, Producer of Avilamycin.</title>
        <authorList>
            <person name="Gruning B.A."/>
            <person name="Erxleben A."/>
            <person name="Hahnlein A."/>
            <person name="Gunther S."/>
        </authorList>
    </citation>
    <scope>NUCLEOTIDE SEQUENCE [LARGE SCALE GENOMIC DNA]</scope>
    <source>
        <strain evidence="1 2">Tue57</strain>
    </source>
</reference>
<dbReference type="Proteomes" id="UP000011205">
    <property type="component" value="Unassembled WGS sequence"/>
</dbReference>
<dbReference type="RefSeq" id="WP_004003493.1">
    <property type="nucleotide sequence ID" value="NZ_AMLP01000254.1"/>
</dbReference>